<dbReference type="PANTHER" id="PTHR40448:SF1">
    <property type="entry name" value="TWO-COMPONENT SENSOR HISTIDINE KINASE"/>
    <property type="match status" value="1"/>
</dbReference>
<accession>A0A1M6J6P8</accession>
<keyword evidence="1" id="KW-1133">Transmembrane helix</keyword>
<evidence type="ECO:0000313" key="4">
    <source>
        <dbReference type="Proteomes" id="UP000184310"/>
    </source>
</evidence>
<dbReference type="InterPro" id="IPR036890">
    <property type="entry name" value="HATPase_C_sf"/>
</dbReference>
<feature type="transmembrane region" description="Helical" evidence="1">
    <location>
        <begin position="86"/>
        <end position="110"/>
    </location>
</feature>
<dbReference type="AlphaFoldDB" id="A0A1M6J6P8"/>
<feature type="transmembrane region" description="Helical" evidence="1">
    <location>
        <begin position="46"/>
        <end position="79"/>
    </location>
</feature>
<proteinExistence type="predicted"/>
<dbReference type="Gene3D" id="3.30.565.10">
    <property type="entry name" value="Histidine kinase-like ATPase, C-terminal domain"/>
    <property type="match status" value="1"/>
</dbReference>
<gene>
    <name evidence="3" type="ORF">SAMN02745163_01930</name>
</gene>
<name>A0A1M6J6P8_9CLOT</name>
<feature type="transmembrane region" description="Helical" evidence="1">
    <location>
        <begin position="195"/>
        <end position="217"/>
    </location>
</feature>
<feature type="transmembrane region" description="Helical" evidence="1">
    <location>
        <begin position="166"/>
        <end position="189"/>
    </location>
</feature>
<sequence>MTKYAIVLIRGDIPMINSIAFLFISILILITSIYLIGIIKLSIKNFVLNVIICTLLLATFAGKTYLMLPIFFIIINILLYIENKKIIVNLISSIFAVIISIFIDTVQVFIVRDVLCINYQNNNTVYVIMHITLLIASSIISYGIGKVIKGFKFNFKDKRSNGKESFIALANVILTAAIFYIITMLIRYYDMSVNIMRIITTIITVYLMLMLATSYLFMNFNRKEQEYEARIREFEHLTEYTTNLETLNTEMRSFRHDYINILTSMSEYIKDDNMKELRKYFNEKIVPLGESLNKKNLRFGLLGNIKIPELKGLITSKVIMAQERYIEVFIDINEEVHKINMDIIDLCRVVGIIMDNAIDSAEKSKNKLIKIALINKKNSVIFIVENSYDGEVIKLHEIFKKGYSTKGENRGLGLYNLKNILSSYENVYLDTVINEDEFIQNIEIKN</sequence>
<evidence type="ECO:0000256" key="1">
    <source>
        <dbReference type="SAM" id="Phobius"/>
    </source>
</evidence>
<feature type="transmembrane region" description="Helical" evidence="1">
    <location>
        <begin position="125"/>
        <end position="145"/>
    </location>
</feature>
<organism evidence="3 4">
    <name type="scientific">Clostridium cavendishii DSM 21758</name>
    <dbReference type="NCBI Taxonomy" id="1121302"/>
    <lineage>
        <taxon>Bacteria</taxon>
        <taxon>Bacillati</taxon>
        <taxon>Bacillota</taxon>
        <taxon>Clostridia</taxon>
        <taxon>Eubacteriales</taxon>
        <taxon>Clostridiaceae</taxon>
        <taxon>Clostridium</taxon>
    </lineage>
</organism>
<dbReference type="Proteomes" id="UP000184310">
    <property type="component" value="Unassembled WGS sequence"/>
</dbReference>
<dbReference type="EMBL" id="FQZB01000008">
    <property type="protein sequence ID" value="SHJ42349.1"/>
    <property type="molecule type" value="Genomic_DNA"/>
</dbReference>
<feature type="transmembrane region" description="Helical" evidence="1">
    <location>
        <begin position="20"/>
        <end position="40"/>
    </location>
</feature>
<dbReference type="InterPro" id="IPR032834">
    <property type="entry name" value="NatK-like_C"/>
</dbReference>
<dbReference type="Pfam" id="PF14501">
    <property type="entry name" value="HATPase_c_5"/>
    <property type="match status" value="1"/>
</dbReference>
<feature type="domain" description="Sensor histidine kinase NatK-like C-terminal" evidence="2">
    <location>
        <begin position="341"/>
        <end position="444"/>
    </location>
</feature>
<reference evidence="3 4" key="1">
    <citation type="submission" date="2016-11" db="EMBL/GenBank/DDBJ databases">
        <authorList>
            <person name="Jaros S."/>
            <person name="Januszkiewicz K."/>
            <person name="Wedrychowicz H."/>
        </authorList>
    </citation>
    <scope>NUCLEOTIDE SEQUENCE [LARGE SCALE GENOMIC DNA]</scope>
    <source>
        <strain evidence="3 4">DSM 21758</strain>
    </source>
</reference>
<dbReference type="STRING" id="1121302.SAMN02745163_01930"/>
<keyword evidence="3" id="KW-0808">Transferase</keyword>
<protein>
    <submittedName>
        <fullName evidence="3">Two-component system, AgrA family, sensor histidine kinase AgrC</fullName>
    </submittedName>
</protein>
<keyword evidence="3" id="KW-0418">Kinase</keyword>
<dbReference type="GO" id="GO:0016301">
    <property type="term" value="F:kinase activity"/>
    <property type="evidence" value="ECO:0007669"/>
    <property type="project" value="UniProtKB-KW"/>
</dbReference>
<keyword evidence="4" id="KW-1185">Reference proteome</keyword>
<evidence type="ECO:0000259" key="2">
    <source>
        <dbReference type="Pfam" id="PF14501"/>
    </source>
</evidence>
<dbReference type="SUPFAM" id="SSF55874">
    <property type="entry name" value="ATPase domain of HSP90 chaperone/DNA topoisomerase II/histidine kinase"/>
    <property type="match status" value="1"/>
</dbReference>
<dbReference type="GO" id="GO:0042802">
    <property type="term" value="F:identical protein binding"/>
    <property type="evidence" value="ECO:0007669"/>
    <property type="project" value="TreeGrafter"/>
</dbReference>
<dbReference type="PANTHER" id="PTHR40448">
    <property type="entry name" value="TWO-COMPONENT SENSOR HISTIDINE KINASE"/>
    <property type="match status" value="1"/>
</dbReference>
<keyword evidence="1" id="KW-0812">Transmembrane</keyword>
<keyword evidence="1" id="KW-0472">Membrane</keyword>
<evidence type="ECO:0000313" key="3">
    <source>
        <dbReference type="EMBL" id="SHJ42349.1"/>
    </source>
</evidence>